<evidence type="ECO:0000256" key="2">
    <source>
        <dbReference type="ARBA" id="ARBA00038160"/>
    </source>
</evidence>
<evidence type="ECO:0000259" key="3">
    <source>
        <dbReference type="PROSITE" id="PS51747"/>
    </source>
</evidence>
<name>A0A336KGE4_CULSO</name>
<dbReference type="GO" id="GO:0005634">
    <property type="term" value="C:nucleus"/>
    <property type="evidence" value="ECO:0007669"/>
    <property type="project" value="TreeGrafter"/>
</dbReference>
<dbReference type="SUPFAM" id="SSF53927">
    <property type="entry name" value="Cytidine deaminase-like"/>
    <property type="match status" value="1"/>
</dbReference>
<gene>
    <name evidence="4" type="primary">CSON006529</name>
</gene>
<reference evidence="5" key="2">
    <citation type="submission" date="2018-07" db="EMBL/GenBank/DDBJ databases">
        <authorList>
            <person name="Quirk P.G."/>
            <person name="Krulwich T.A."/>
        </authorList>
    </citation>
    <scope>NUCLEOTIDE SEQUENCE</scope>
</reference>
<comment type="similarity">
    <text evidence="2">Belongs to the cytidine and deoxycytidylate deaminase family. ADAT3 subfamily.</text>
</comment>
<dbReference type="PANTHER" id="PTHR11079:SF156">
    <property type="entry name" value="INACTIVE TRNA-SPECIFIC ADENOSINE DEAMINASE-LIKE PROTEIN 3-RELATED"/>
    <property type="match status" value="1"/>
</dbReference>
<dbReference type="GO" id="GO:0005737">
    <property type="term" value="C:cytoplasm"/>
    <property type="evidence" value="ECO:0007669"/>
    <property type="project" value="TreeGrafter"/>
</dbReference>
<dbReference type="PANTHER" id="PTHR11079">
    <property type="entry name" value="CYTOSINE DEAMINASE FAMILY MEMBER"/>
    <property type="match status" value="1"/>
</dbReference>
<proteinExistence type="inferred from homology"/>
<evidence type="ECO:0000313" key="4">
    <source>
        <dbReference type="EMBL" id="SSX01953.1"/>
    </source>
</evidence>
<dbReference type="EMBL" id="UFQT01000244">
    <property type="protein sequence ID" value="SSX22330.1"/>
    <property type="molecule type" value="Genomic_DNA"/>
</dbReference>
<dbReference type="PROSITE" id="PS51747">
    <property type="entry name" value="CYT_DCMP_DEAMINASES_2"/>
    <property type="match status" value="1"/>
</dbReference>
<dbReference type="GO" id="GO:0002100">
    <property type="term" value="P:tRNA wobble adenosine to inosine editing"/>
    <property type="evidence" value="ECO:0007669"/>
    <property type="project" value="InterPro"/>
</dbReference>
<dbReference type="AlphaFoldDB" id="A0A336KGE4"/>
<dbReference type="InterPro" id="IPR016193">
    <property type="entry name" value="Cytidine_deaminase-like"/>
</dbReference>
<keyword evidence="1" id="KW-0819">tRNA processing</keyword>
<dbReference type="InterPro" id="IPR002125">
    <property type="entry name" value="CMP_dCMP_dom"/>
</dbReference>
<dbReference type="GO" id="GO:0052717">
    <property type="term" value="F:tRNA-specific adenosine-34 deaminase activity"/>
    <property type="evidence" value="ECO:0007669"/>
    <property type="project" value="UniProtKB-EC"/>
</dbReference>
<sequence>MTETAPKKLKLDATFQFKCILPDNLLNPVPLIEVFTITVKDKKYITKLFQLLNQLPYKSLNHLKRVKDLHVILCKKDEIDAVKALVKSSDEIQCDQDILRSFLTEINALEFCNPDIELTQVPETQPILRWQYEEANKKWPCKFHTNLELEKLYSGECFNENESKMHIDYMRAVKDLSNCMELTDIGLAVNPLINHIAAVAQDLAESHPLLHTPMVLIDNIARSQNGGAYAETCEEIITVPQNSVNLIYKGLPKNLTSKLLQINPGFKVGATPPLKTKITENEDVQLDSGKENLEKYGPYLCTGYDIYLTKEPCAMCAMALLHSRVKRVFFWKETVNGALKTKVKLHTVEGLNHHFQVFQLDEVSSS</sequence>
<feature type="domain" description="CMP/dCMP-type deaminase" evidence="3">
    <location>
        <begin position="231"/>
        <end position="358"/>
    </location>
</feature>
<dbReference type="VEuPathDB" id="VectorBase:CSON006529"/>
<evidence type="ECO:0000256" key="1">
    <source>
        <dbReference type="ARBA" id="ARBA00022694"/>
    </source>
</evidence>
<dbReference type="Gene3D" id="3.40.140.10">
    <property type="entry name" value="Cytidine Deaminase, domain 2"/>
    <property type="match status" value="1"/>
</dbReference>
<dbReference type="GO" id="GO:0046872">
    <property type="term" value="F:metal ion binding"/>
    <property type="evidence" value="ECO:0007669"/>
    <property type="project" value="UniProtKB-KW"/>
</dbReference>
<protein>
    <submittedName>
        <fullName evidence="4">CSON006529 protein</fullName>
    </submittedName>
</protein>
<evidence type="ECO:0000313" key="5">
    <source>
        <dbReference type="EMBL" id="SSX22330.1"/>
    </source>
</evidence>
<dbReference type="EMBL" id="UFQS01000244">
    <property type="protein sequence ID" value="SSX01953.1"/>
    <property type="molecule type" value="Genomic_DNA"/>
</dbReference>
<organism evidence="4">
    <name type="scientific">Culicoides sonorensis</name>
    <name type="common">Biting midge</name>
    <dbReference type="NCBI Taxonomy" id="179676"/>
    <lineage>
        <taxon>Eukaryota</taxon>
        <taxon>Metazoa</taxon>
        <taxon>Ecdysozoa</taxon>
        <taxon>Arthropoda</taxon>
        <taxon>Hexapoda</taxon>
        <taxon>Insecta</taxon>
        <taxon>Pterygota</taxon>
        <taxon>Neoptera</taxon>
        <taxon>Endopterygota</taxon>
        <taxon>Diptera</taxon>
        <taxon>Nematocera</taxon>
        <taxon>Chironomoidea</taxon>
        <taxon>Ceratopogonidae</taxon>
        <taxon>Ceratopogoninae</taxon>
        <taxon>Culicoides</taxon>
        <taxon>Monoculicoides</taxon>
    </lineage>
</organism>
<reference evidence="4" key="1">
    <citation type="submission" date="2018-04" db="EMBL/GenBank/DDBJ databases">
        <authorList>
            <person name="Go L.Y."/>
            <person name="Mitchell J.A."/>
        </authorList>
    </citation>
    <scope>NUCLEOTIDE SEQUENCE</scope>
    <source>
        <tissue evidence="4">Whole organism</tissue>
    </source>
</reference>
<dbReference type="OMA" id="SINHHYE"/>
<accession>A0A336KGE4</accession>
<dbReference type="Pfam" id="PF00383">
    <property type="entry name" value="dCMP_cyt_deam_1"/>
    <property type="match status" value="1"/>
</dbReference>